<evidence type="ECO:0000313" key="5">
    <source>
        <dbReference type="Proteomes" id="UP001056937"/>
    </source>
</evidence>
<comment type="similarity">
    <text evidence="1 2">Belongs to the OprB family.</text>
</comment>
<evidence type="ECO:0000256" key="1">
    <source>
        <dbReference type="ARBA" id="ARBA00008769"/>
    </source>
</evidence>
<dbReference type="Gene3D" id="2.40.160.180">
    <property type="entry name" value="Carbohydrate-selective porin OprB"/>
    <property type="match status" value="1"/>
</dbReference>
<dbReference type="PANTHER" id="PTHR37944:SF1">
    <property type="entry name" value="PORIN B"/>
    <property type="match status" value="1"/>
</dbReference>
<dbReference type="RefSeq" id="WP_252168841.1">
    <property type="nucleotide sequence ID" value="NZ_CP084931.1"/>
</dbReference>
<dbReference type="Pfam" id="PF04966">
    <property type="entry name" value="OprB"/>
    <property type="match status" value="1"/>
</dbReference>
<dbReference type="EMBL" id="CP084931">
    <property type="protein sequence ID" value="USI75027.1"/>
    <property type="molecule type" value="Genomic_DNA"/>
</dbReference>
<dbReference type="InterPro" id="IPR038673">
    <property type="entry name" value="OprB_sf"/>
</dbReference>
<reference evidence="4" key="1">
    <citation type="journal article" date="2022" name="Toxins">
        <title>Genomic Analysis of Sphingopyxis sp. USTB-05 for Biodegrading Cyanobacterial Hepatotoxins.</title>
        <authorList>
            <person name="Liu C."/>
            <person name="Xu Q."/>
            <person name="Zhao Z."/>
            <person name="Zhang H."/>
            <person name="Liu X."/>
            <person name="Yin C."/>
            <person name="Liu Y."/>
            <person name="Yan H."/>
        </authorList>
    </citation>
    <scope>NUCLEOTIDE SEQUENCE</scope>
    <source>
        <strain evidence="4">NBD5</strain>
    </source>
</reference>
<dbReference type="InterPro" id="IPR052932">
    <property type="entry name" value="OprB_Porin"/>
</dbReference>
<organism evidence="4 5">
    <name type="scientific">Sphingomonas morindae</name>
    <dbReference type="NCBI Taxonomy" id="1541170"/>
    <lineage>
        <taxon>Bacteria</taxon>
        <taxon>Pseudomonadati</taxon>
        <taxon>Pseudomonadota</taxon>
        <taxon>Alphaproteobacteria</taxon>
        <taxon>Sphingomonadales</taxon>
        <taxon>Sphingomonadaceae</taxon>
        <taxon>Sphingomonas</taxon>
    </lineage>
</organism>
<gene>
    <name evidence="4" type="ORF">LHA26_17835</name>
</gene>
<evidence type="ECO:0000313" key="4">
    <source>
        <dbReference type="EMBL" id="USI75027.1"/>
    </source>
</evidence>
<accession>A0ABY4XDP4</accession>
<name>A0ABY4XDP4_9SPHN</name>
<evidence type="ECO:0000256" key="3">
    <source>
        <dbReference type="SAM" id="MobiDB-lite"/>
    </source>
</evidence>
<dbReference type="Proteomes" id="UP001056937">
    <property type="component" value="Chromosome 2"/>
</dbReference>
<feature type="compositionally biased region" description="Low complexity" evidence="3">
    <location>
        <begin position="1"/>
        <end position="13"/>
    </location>
</feature>
<sequence>MLGWAAMAGAAAAQPPEPQVKADTDAGGSTFGSADDAAKAPPQGLSKPRRHGRVDQSPSSQTADTQNRPPPGLFGDWRGIRTWLGDRGVDVTARYGSESGYNVAGGDRKVWRETGQFDVSAKVDLEKAIGLNGGAFQTVLTYRRGYNLDNSAGLPVLQQVQEVYGRGQTLRLTQFWYEQSLADGLFDIKLGRTSPGEDFAAFSCHFMNLSFCGAQPGNLIGDLWQNWPIGQWGARLRVEHGDVYGQIGVYEINPRNLNKTFTIGHFGGATGVLVPVEIGMVSATRGRGLVGSYKIGAWYSNVKADDVWLDINHNPRLVTGLEPLQRNARYGLWVNLQRQLTGEAKDGKSTKGLTVFLNITQADRRTAVTDNQIAIGLFHKGLLPRVPGDVIGFAVARTNVNGKVARAELLAAPGQEPQDAEYASELYYAVHPYQWLELRPNFQYIVNPGGYHHMHDVGVLGMKAAITL</sequence>
<evidence type="ECO:0000256" key="2">
    <source>
        <dbReference type="RuleBase" id="RU363072"/>
    </source>
</evidence>
<feature type="region of interest" description="Disordered" evidence="3">
    <location>
        <begin position="1"/>
        <end position="79"/>
    </location>
</feature>
<feature type="compositionally biased region" description="Polar residues" evidence="3">
    <location>
        <begin position="56"/>
        <end position="67"/>
    </location>
</feature>
<protein>
    <submittedName>
        <fullName evidence="4">Carbohydrate porin</fullName>
    </submittedName>
</protein>
<proteinExistence type="inferred from homology"/>
<keyword evidence="5" id="KW-1185">Reference proteome</keyword>
<dbReference type="PANTHER" id="PTHR37944">
    <property type="entry name" value="PORIN B"/>
    <property type="match status" value="1"/>
</dbReference>
<dbReference type="InterPro" id="IPR007049">
    <property type="entry name" value="Carb-sel_porin_OprB"/>
</dbReference>